<dbReference type="GO" id="GO:0005737">
    <property type="term" value="C:cytoplasm"/>
    <property type="evidence" value="ECO:0007669"/>
    <property type="project" value="UniProtKB-ARBA"/>
</dbReference>
<evidence type="ECO:0000259" key="10">
    <source>
        <dbReference type="PROSITE" id="PS50188"/>
    </source>
</evidence>
<evidence type="ECO:0000259" key="8">
    <source>
        <dbReference type="PROSITE" id="PS50089"/>
    </source>
</evidence>
<evidence type="ECO:0000256" key="6">
    <source>
        <dbReference type="PROSITE-ProRule" id="PRU00024"/>
    </source>
</evidence>
<dbReference type="GO" id="GO:0045087">
    <property type="term" value="P:innate immune response"/>
    <property type="evidence" value="ECO:0007669"/>
    <property type="project" value="UniProtKB-KW"/>
</dbReference>
<organism evidence="11 12">
    <name type="scientific">Cottoperca gobio</name>
    <name type="common">Frogmouth</name>
    <name type="synonym">Aphritis gobio</name>
    <dbReference type="NCBI Taxonomy" id="56716"/>
    <lineage>
        <taxon>Eukaryota</taxon>
        <taxon>Metazoa</taxon>
        <taxon>Chordata</taxon>
        <taxon>Craniata</taxon>
        <taxon>Vertebrata</taxon>
        <taxon>Euteleostomi</taxon>
        <taxon>Actinopterygii</taxon>
        <taxon>Neopterygii</taxon>
        <taxon>Teleostei</taxon>
        <taxon>Neoteleostei</taxon>
        <taxon>Acanthomorphata</taxon>
        <taxon>Eupercaria</taxon>
        <taxon>Perciformes</taxon>
        <taxon>Notothenioidei</taxon>
        <taxon>Bovichtidae</taxon>
        <taxon>Cottoperca</taxon>
    </lineage>
</organism>
<dbReference type="SUPFAM" id="SSF49899">
    <property type="entry name" value="Concanavalin A-like lectins/glucanases"/>
    <property type="match status" value="1"/>
</dbReference>
<dbReference type="Gene3D" id="4.10.830.40">
    <property type="match status" value="1"/>
</dbReference>
<dbReference type="InterPro" id="IPR043136">
    <property type="entry name" value="B30.2/SPRY_sf"/>
</dbReference>
<evidence type="ECO:0000256" key="4">
    <source>
        <dbReference type="ARBA" id="ARBA00022833"/>
    </source>
</evidence>
<dbReference type="Proteomes" id="UP000504630">
    <property type="component" value="Chromosome 18"/>
</dbReference>
<dbReference type="Pfam" id="PF13765">
    <property type="entry name" value="PRY"/>
    <property type="match status" value="1"/>
</dbReference>
<evidence type="ECO:0000256" key="7">
    <source>
        <dbReference type="SAM" id="Coils"/>
    </source>
</evidence>
<dbReference type="InterPro" id="IPR001870">
    <property type="entry name" value="B30.2/SPRY"/>
</dbReference>
<dbReference type="Pfam" id="PF00643">
    <property type="entry name" value="zf-B_box"/>
    <property type="match status" value="1"/>
</dbReference>
<dbReference type="InterPro" id="IPR058030">
    <property type="entry name" value="TRIM8/14/16/25/29/45/65_CC"/>
</dbReference>
<keyword evidence="3 6" id="KW-0863">Zinc-finger</keyword>
<keyword evidence="2" id="KW-0479">Metal-binding</keyword>
<dbReference type="Gene3D" id="3.30.160.60">
    <property type="entry name" value="Classic Zinc Finger"/>
    <property type="match status" value="1"/>
</dbReference>
<evidence type="ECO:0000259" key="9">
    <source>
        <dbReference type="PROSITE" id="PS50119"/>
    </source>
</evidence>
<dbReference type="FunFam" id="2.60.120.920:FF:000004">
    <property type="entry name" value="Butyrophilin subfamily 1 member A1"/>
    <property type="match status" value="1"/>
</dbReference>
<dbReference type="AlphaFoldDB" id="A0A6J2RM22"/>
<dbReference type="SUPFAM" id="SSF57845">
    <property type="entry name" value="B-box zinc-binding domain"/>
    <property type="match status" value="1"/>
</dbReference>
<dbReference type="SMART" id="SM00336">
    <property type="entry name" value="BBOX"/>
    <property type="match status" value="1"/>
</dbReference>
<dbReference type="SUPFAM" id="SSF57850">
    <property type="entry name" value="RING/U-box"/>
    <property type="match status" value="1"/>
</dbReference>
<keyword evidence="4" id="KW-0862">Zinc</keyword>
<proteinExistence type="predicted"/>
<dbReference type="InterPro" id="IPR017907">
    <property type="entry name" value="Znf_RING_CS"/>
</dbReference>
<reference evidence="12" key="1">
    <citation type="submission" date="2025-08" db="UniProtKB">
        <authorList>
            <consortium name="RefSeq"/>
        </authorList>
    </citation>
    <scope>IDENTIFICATION</scope>
</reference>
<dbReference type="InterPro" id="IPR003879">
    <property type="entry name" value="Butyrophylin_SPRY"/>
</dbReference>
<evidence type="ECO:0000256" key="5">
    <source>
        <dbReference type="ARBA" id="ARBA00022859"/>
    </source>
</evidence>
<keyword evidence="7" id="KW-0175">Coiled coil</keyword>
<dbReference type="PROSITE" id="PS00518">
    <property type="entry name" value="ZF_RING_1"/>
    <property type="match status" value="1"/>
</dbReference>
<dbReference type="InParanoid" id="A0A6J2RM22"/>
<dbReference type="InterPro" id="IPR013083">
    <property type="entry name" value="Znf_RING/FYVE/PHD"/>
</dbReference>
<feature type="domain" description="B30.2/SPRY" evidence="10">
    <location>
        <begin position="349"/>
        <end position="548"/>
    </location>
</feature>
<evidence type="ECO:0000313" key="12">
    <source>
        <dbReference type="RefSeq" id="XP_029311266.1"/>
    </source>
</evidence>
<feature type="domain" description="B box-type" evidence="9">
    <location>
        <begin position="150"/>
        <end position="190"/>
    </location>
</feature>
<dbReference type="OrthoDB" id="6105938at2759"/>
<dbReference type="InterPro" id="IPR013320">
    <property type="entry name" value="ConA-like_dom_sf"/>
</dbReference>
<dbReference type="InterPro" id="IPR051051">
    <property type="entry name" value="E3_ubiq-ligase_TRIM/RNF"/>
</dbReference>
<dbReference type="PANTHER" id="PTHR25465:SF32">
    <property type="entry name" value="BLOODTHIRSTY-RELATED GENE FAMILY, MEMBER 16 ISOFORM X1-RELATED"/>
    <property type="match status" value="1"/>
</dbReference>
<accession>A0A6J2RM22</accession>
<dbReference type="CDD" id="cd13733">
    <property type="entry name" value="SPRY_PRY_C-I_1"/>
    <property type="match status" value="1"/>
</dbReference>
<dbReference type="InterPro" id="IPR001841">
    <property type="entry name" value="Znf_RING"/>
</dbReference>
<dbReference type="SMART" id="SM00589">
    <property type="entry name" value="PRY"/>
    <property type="match status" value="1"/>
</dbReference>
<feature type="domain" description="RING-type" evidence="8">
    <location>
        <begin position="12"/>
        <end position="52"/>
    </location>
</feature>
<dbReference type="InterPro" id="IPR003877">
    <property type="entry name" value="SPRY_dom"/>
</dbReference>
<dbReference type="CDD" id="cd19769">
    <property type="entry name" value="Bbox2_TRIM16-like"/>
    <property type="match status" value="1"/>
</dbReference>
<dbReference type="SMART" id="SM00449">
    <property type="entry name" value="SPRY"/>
    <property type="match status" value="1"/>
</dbReference>
<dbReference type="Gene3D" id="2.60.120.920">
    <property type="match status" value="1"/>
</dbReference>
<dbReference type="Pfam" id="PF25600">
    <property type="entry name" value="TRIM_CC"/>
    <property type="match status" value="1"/>
</dbReference>
<dbReference type="GO" id="GO:0008270">
    <property type="term" value="F:zinc ion binding"/>
    <property type="evidence" value="ECO:0007669"/>
    <property type="project" value="UniProtKB-KW"/>
</dbReference>
<keyword evidence="11" id="KW-1185">Reference proteome</keyword>
<dbReference type="PANTHER" id="PTHR25465">
    <property type="entry name" value="B-BOX DOMAIN CONTAINING"/>
    <property type="match status" value="1"/>
</dbReference>
<dbReference type="Pfam" id="PF00622">
    <property type="entry name" value="SPRY"/>
    <property type="match status" value="1"/>
</dbReference>
<dbReference type="PROSITE" id="PS50188">
    <property type="entry name" value="B302_SPRY"/>
    <property type="match status" value="1"/>
</dbReference>
<dbReference type="KEGG" id="cgob:115024028"/>
<protein>
    <submittedName>
        <fullName evidence="12">E3 ubiquitin-protein ligase TRIM21-like</fullName>
    </submittedName>
</protein>
<feature type="coiled-coil region" evidence="7">
    <location>
        <begin position="255"/>
        <end position="300"/>
    </location>
</feature>
<gene>
    <name evidence="12" type="primary">LOC115024028</name>
</gene>
<dbReference type="InterPro" id="IPR006574">
    <property type="entry name" value="PRY"/>
</dbReference>
<dbReference type="GeneID" id="115024028"/>
<dbReference type="Pfam" id="PF15227">
    <property type="entry name" value="zf-C3HC4_4"/>
    <property type="match status" value="1"/>
</dbReference>
<dbReference type="PROSITE" id="PS50119">
    <property type="entry name" value="ZF_BBOX"/>
    <property type="match status" value="1"/>
</dbReference>
<evidence type="ECO:0000256" key="2">
    <source>
        <dbReference type="ARBA" id="ARBA00022723"/>
    </source>
</evidence>
<sequence>MAFKLSEDQFRCSICLDIFHNPVSIPCGHNYCLGCIKRFWDTRRNSECPLCKEAFETRPNLRVNLGLKDITDQFKKSLNGRPQHKPAPPKRSVEGRSFDEVTCDICTGNNVIADKSCLVCQVSYCEIHLTPHLKDPVLTQHSLMDPATFVTSHLCRSHNKLLDMFCKTEQTPICVKCRERDHRHHEIVPIEKESKRVRTQMKKIQTDYHHMVQDRVRKVKEINTSVELSTINKERQIQESIHVVTTMISVIEKNQSSLIEEMEQKQGAAERTEEELLKELRQEINELQRRRSELQHLEHTKDHLHLLQSFPSLSAALPTRDWSQIRVHSDNYIGTVRRSFTKLVDVCHTLENKLSADEMRKTSQYAVDVTLDPVTASAWLSLSPDGKQVSLSVQQKKPCTPNDPRRFDSCVSVLGKQSFTSGRHYWVVQVGDKTDWDLGVARESINRKGAITVRPDSGYWAICRRKGSSLSACTGPSSTLSFLEPPQKVAVFLNYEEGSVSFYNADAKTHIYTYTECLFTEPLYPYLNPCLHDNGKNTAPLIICPVEVGDDAD</sequence>
<keyword evidence="5" id="KW-0391">Immunity</keyword>
<dbReference type="InterPro" id="IPR000315">
    <property type="entry name" value="Znf_B-box"/>
</dbReference>
<dbReference type="Gene3D" id="3.30.40.10">
    <property type="entry name" value="Zinc/RING finger domain, C3HC4 (zinc finger)"/>
    <property type="match status" value="1"/>
</dbReference>
<dbReference type="CDD" id="cd19802">
    <property type="entry name" value="Bbox1_TRIM8-like"/>
    <property type="match status" value="1"/>
</dbReference>
<dbReference type="RefSeq" id="XP_029311266.1">
    <property type="nucleotide sequence ID" value="XM_029455406.1"/>
</dbReference>
<evidence type="ECO:0000256" key="3">
    <source>
        <dbReference type="ARBA" id="ARBA00022771"/>
    </source>
</evidence>
<dbReference type="SMART" id="SM00184">
    <property type="entry name" value="RING"/>
    <property type="match status" value="1"/>
</dbReference>
<keyword evidence="1" id="KW-0399">Innate immunity</keyword>
<dbReference type="PROSITE" id="PS50089">
    <property type="entry name" value="ZF_RING_2"/>
    <property type="match status" value="1"/>
</dbReference>
<dbReference type="PRINTS" id="PR01407">
    <property type="entry name" value="BUTYPHLNCDUF"/>
</dbReference>
<evidence type="ECO:0000256" key="1">
    <source>
        <dbReference type="ARBA" id="ARBA00022588"/>
    </source>
</evidence>
<evidence type="ECO:0000313" key="11">
    <source>
        <dbReference type="Proteomes" id="UP000504630"/>
    </source>
</evidence>
<name>A0A6J2RM22_COTGO</name>